<dbReference type="InterPro" id="IPR011766">
    <property type="entry name" value="TPP_enzyme_TPP-bd"/>
</dbReference>
<dbReference type="InterPro" id="IPR002880">
    <property type="entry name" value="Pyrv_Fd/Flavodoxin_OxRdtase_N"/>
</dbReference>
<dbReference type="InterPro" id="IPR029061">
    <property type="entry name" value="THDP-binding"/>
</dbReference>
<dbReference type="EMBL" id="SIXI01000004">
    <property type="protein sequence ID" value="TBO30374.1"/>
    <property type="molecule type" value="Genomic_DNA"/>
</dbReference>
<dbReference type="GO" id="GO:0030976">
    <property type="term" value="F:thiamine pyrophosphate binding"/>
    <property type="evidence" value="ECO:0007669"/>
    <property type="project" value="InterPro"/>
</dbReference>
<dbReference type="OrthoDB" id="9803617at2"/>
<feature type="domain" description="DUF6537" evidence="5">
    <location>
        <begin position="1019"/>
        <end position="1225"/>
    </location>
</feature>
<keyword evidence="7" id="KW-1185">Reference proteome</keyword>
<dbReference type="SUPFAM" id="SSF53323">
    <property type="entry name" value="Pyruvate-ferredoxin oxidoreductase, PFOR, domain III"/>
    <property type="match status" value="1"/>
</dbReference>
<dbReference type="Pfam" id="PF01558">
    <property type="entry name" value="POR"/>
    <property type="match status" value="1"/>
</dbReference>
<dbReference type="GO" id="GO:0045333">
    <property type="term" value="P:cellular respiration"/>
    <property type="evidence" value="ECO:0007669"/>
    <property type="project" value="UniProtKB-ARBA"/>
</dbReference>
<reference evidence="6 7" key="1">
    <citation type="submission" date="2019-02" db="EMBL/GenBank/DDBJ databases">
        <title>Aquabacterium sp. strain KMB7.</title>
        <authorList>
            <person name="Chen W.-M."/>
        </authorList>
    </citation>
    <scope>NUCLEOTIDE SEQUENCE [LARGE SCALE GENOMIC DNA]</scope>
    <source>
        <strain evidence="6 7">KMB7</strain>
    </source>
</reference>
<dbReference type="NCBIfam" id="NF009589">
    <property type="entry name" value="PRK13030.1"/>
    <property type="match status" value="1"/>
</dbReference>
<proteinExistence type="predicted"/>
<evidence type="ECO:0000259" key="5">
    <source>
        <dbReference type="Pfam" id="PF20169"/>
    </source>
</evidence>
<dbReference type="Gene3D" id="3.40.50.970">
    <property type="match status" value="1"/>
</dbReference>
<organism evidence="6 7">
    <name type="scientific">Aquabacterium lacunae</name>
    <dbReference type="NCBI Taxonomy" id="2528630"/>
    <lineage>
        <taxon>Bacteria</taxon>
        <taxon>Pseudomonadati</taxon>
        <taxon>Pseudomonadota</taxon>
        <taxon>Betaproteobacteria</taxon>
        <taxon>Burkholderiales</taxon>
        <taxon>Aquabacterium</taxon>
    </lineage>
</organism>
<dbReference type="AlphaFoldDB" id="A0A4Q9H3S7"/>
<dbReference type="PANTHER" id="PTHR48084">
    <property type="entry name" value="2-OXOGLUTARATE OXIDOREDUCTASE SUBUNIT KORB-RELATED"/>
    <property type="match status" value="1"/>
</dbReference>
<dbReference type="Pfam" id="PF02775">
    <property type="entry name" value="TPP_enzyme_C"/>
    <property type="match status" value="1"/>
</dbReference>
<dbReference type="SUPFAM" id="SSF52518">
    <property type="entry name" value="Thiamin diphosphate-binding fold (THDP-binding)"/>
    <property type="match status" value="2"/>
</dbReference>
<evidence type="ECO:0000313" key="6">
    <source>
        <dbReference type="EMBL" id="TBO30374.1"/>
    </source>
</evidence>
<accession>A0A4Q9H3S7</accession>
<dbReference type="CDD" id="cd07034">
    <property type="entry name" value="TPP_PYR_PFOR_IOR-alpha_like"/>
    <property type="match status" value="1"/>
</dbReference>
<feature type="domain" description="Pyruvate/ketoisovalerate oxidoreductase catalytic" evidence="3">
    <location>
        <begin position="790"/>
        <end position="981"/>
    </location>
</feature>
<evidence type="ECO:0000313" key="7">
    <source>
        <dbReference type="Proteomes" id="UP000292120"/>
    </source>
</evidence>
<protein>
    <submittedName>
        <fullName evidence="6">Indolepyruvate ferredoxin oxidoreductase family protein</fullName>
    </submittedName>
</protein>
<dbReference type="CDD" id="cd02008">
    <property type="entry name" value="TPP_IOR_alpha"/>
    <property type="match status" value="1"/>
</dbReference>
<keyword evidence="1" id="KW-0560">Oxidoreductase</keyword>
<dbReference type="InterPro" id="IPR019752">
    <property type="entry name" value="Pyrv/ketoisovalerate_OxRed_cat"/>
</dbReference>
<dbReference type="GO" id="GO:0044281">
    <property type="term" value="P:small molecule metabolic process"/>
    <property type="evidence" value="ECO:0007669"/>
    <property type="project" value="UniProtKB-ARBA"/>
</dbReference>
<keyword evidence="6" id="KW-0670">Pyruvate</keyword>
<feature type="domain" description="Thiamine pyrophosphate enzyme TPP-binding" evidence="4">
    <location>
        <begin position="488"/>
        <end position="636"/>
    </location>
</feature>
<dbReference type="Pfam" id="PF20169">
    <property type="entry name" value="DUF6537"/>
    <property type="match status" value="1"/>
</dbReference>
<dbReference type="InterPro" id="IPR051457">
    <property type="entry name" value="2-oxoacid:Fd_oxidoreductase"/>
</dbReference>
<evidence type="ECO:0000259" key="3">
    <source>
        <dbReference type="Pfam" id="PF01558"/>
    </source>
</evidence>
<dbReference type="NCBIfam" id="NF009588">
    <property type="entry name" value="PRK13029.1"/>
    <property type="match status" value="1"/>
</dbReference>
<evidence type="ECO:0000259" key="4">
    <source>
        <dbReference type="Pfam" id="PF02775"/>
    </source>
</evidence>
<name>A0A4Q9H3S7_9BURK</name>
<evidence type="ECO:0000256" key="1">
    <source>
        <dbReference type="ARBA" id="ARBA00023002"/>
    </source>
</evidence>
<dbReference type="InterPro" id="IPR046667">
    <property type="entry name" value="DUF6537"/>
</dbReference>
<feature type="region of interest" description="Disordered" evidence="2">
    <location>
        <begin position="728"/>
        <end position="774"/>
    </location>
</feature>
<dbReference type="Gene3D" id="3.40.920.10">
    <property type="entry name" value="Pyruvate-ferredoxin oxidoreductase, PFOR, domain III"/>
    <property type="match status" value="1"/>
</dbReference>
<dbReference type="GO" id="GO:0016625">
    <property type="term" value="F:oxidoreductase activity, acting on the aldehyde or oxo group of donors, iron-sulfur protein as acceptor"/>
    <property type="evidence" value="ECO:0007669"/>
    <property type="project" value="UniProtKB-ARBA"/>
</dbReference>
<feature type="compositionally biased region" description="Low complexity" evidence="2">
    <location>
        <begin position="732"/>
        <end position="762"/>
    </location>
</feature>
<dbReference type="Proteomes" id="UP000292120">
    <property type="component" value="Unassembled WGS sequence"/>
</dbReference>
<dbReference type="InterPro" id="IPR002869">
    <property type="entry name" value="Pyrv_flavodox_OxRed_cen"/>
</dbReference>
<dbReference type="PANTHER" id="PTHR48084:SF3">
    <property type="entry name" value="SUBUNIT OF PYRUVATE:FLAVODOXIN OXIDOREDUCTASE"/>
    <property type="match status" value="1"/>
</dbReference>
<comment type="caution">
    <text evidence="6">The sequence shown here is derived from an EMBL/GenBank/DDBJ whole genome shotgun (WGS) entry which is preliminary data.</text>
</comment>
<evidence type="ECO:0000256" key="2">
    <source>
        <dbReference type="SAM" id="MobiDB-lite"/>
    </source>
</evidence>
<dbReference type="RefSeq" id="WP_130968365.1">
    <property type="nucleotide sequence ID" value="NZ_SIXI01000004.1"/>
</dbReference>
<sequence>MNAPLPDSVRRALASLTLDDKYALDHGRAFMSGVQALVRLPMLQRTRDVAAGLNTAGFVSGYRGSPLGAYDQSLWKARAHLQQHQVVFQPGVNEELAATAVWGSQQLDLYPEQRRFDGVFSLWYGKGPGVDRSVDVFKHANMAGTARHGGVIAVAGDDHVAKSSSLAHQSDHVFKACGIPVFFPANVQEILDLGLHAWALSRFSGLWAGLKTIQEVVESSTSVWVDPDRVHIVLPEFDMPEGGLHIRWPDTALAQEARLMDHKWYAALAYVRANRLNHTVIDSPEARLGLIASGKAYNDTRQALVDLGIDDDLAARLGLRVHKVGVVWPLEASITREFATGLQEILVIEEKRQMIEYQLKEELYNWREDVRPQVLGKFGPDHADRSGGEWSRPNPSGHWLLRAKADLNPALIAKAIAQRLEATGLLARVDADVRRHVAERLAVIEAKEREAEALLATTGSAERPPWFCSGCPHNTSTRVPEGSRAMAGIGCHYMVNWMDRRTSTFTAMGGEGVGWVGQAPFTNEAHVFANLGDGTYFHSGLLAVRQSIAARVDITYKILYNDAVAMTGGQPLDGNLSVPAITRELQAEGVVRTVVVTDDPSKYDEVDDLAPGVTVHHRDELDALQRELRATPGCTVLVYDQTCATELRRRRKRGKAPMARSHVVIHETVCEGCGDCSVQSNCLSVEPVDTPLGRKRRINPSSCNQDLSCLKGFCPSLLTVEGADGQAPRLKAPQAQAGATSTTTSTATPAAEAAPARSFAPARGHALSDLPEPEVPAAPRPWGIVVAGVGGTGVITIGQLLGVAAHIDGKGVITQDAAGLAQKGGATWSHIQIADDPACLHTTRVPTAEADLVMACDAIVAAQPTTLSVMAAGRTHVALNTHGAPTAAVVHQPSWRYPEQACDTVLQTAVGDDGSGQRLVRFDAQALAEGLLGDALFTNPLMLGYCWQKGWIPLSREALCRAMELNASQVAQNLSAFDWGRRAALDLPGVMRQALPARPVTWVPRAHGAEPGHPAEPLQALMARHMAFLTQYQNAAWARRYEASLQPLLALSAHEALCRTAAQQLFRLMAYKDEYEVARLLSDRTFHAQVAAQYEGSVQLRFHLAPPVLGERKRAFGPGWRWALSLLACGKVLRGTVLDPLGHTEERRTERALITRYEATLQAVVGRLSPTAAGAGGAGGADGADAATAATLKQAQALLQMPDGIKGFGPVKARALAQVLPRWDEALRQWQQASPVPQHPS</sequence>
<gene>
    <name evidence="6" type="ORF">EYS42_11830</name>
</gene>